<gene>
    <name evidence="1" type="ORF">Cvel_3484</name>
</gene>
<name>A0A0G4FLN8_9ALVE</name>
<accession>A0A0G4FLN8</accession>
<dbReference type="VEuPathDB" id="CryptoDB:Cvel_3484"/>
<evidence type="ECO:0000313" key="1">
    <source>
        <dbReference type="EMBL" id="CEM14692.1"/>
    </source>
</evidence>
<proteinExistence type="predicted"/>
<dbReference type="AlphaFoldDB" id="A0A0G4FLN8"/>
<reference evidence="1" key="1">
    <citation type="submission" date="2014-11" db="EMBL/GenBank/DDBJ databases">
        <authorList>
            <person name="Otto D Thomas"/>
            <person name="Naeem Raeece"/>
        </authorList>
    </citation>
    <scope>NUCLEOTIDE SEQUENCE</scope>
</reference>
<organism evidence="1">
    <name type="scientific">Chromera velia CCMP2878</name>
    <dbReference type="NCBI Taxonomy" id="1169474"/>
    <lineage>
        <taxon>Eukaryota</taxon>
        <taxon>Sar</taxon>
        <taxon>Alveolata</taxon>
        <taxon>Colpodellida</taxon>
        <taxon>Chromeraceae</taxon>
        <taxon>Chromera</taxon>
    </lineage>
</organism>
<sequence>MCLIPHHGLRVCRGLGCGLPDLPSCRPLPRPFNDPLTRTSTPSLLLARALDRNFRGRSGSHPYLRNPGFSPPVSFLSLSLLYYEFSCPSIGADRLNAVCGSISMPFQGLPWLVKTPFHCRMPVSDFCGLSRGRRAERVRRWLGSAKRSYVDGSKKANGRPMPEYFKHPIWFPSLDSLLGTFSVPVLRRICL</sequence>
<protein>
    <submittedName>
        <fullName evidence="1">Uncharacterized protein</fullName>
    </submittedName>
</protein>
<dbReference type="EMBL" id="CDMZ01000452">
    <property type="protein sequence ID" value="CEM14692.1"/>
    <property type="molecule type" value="Genomic_DNA"/>
</dbReference>